<dbReference type="Proteomes" id="UP001058974">
    <property type="component" value="Chromosome 2"/>
</dbReference>
<evidence type="ECO:0000256" key="13">
    <source>
        <dbReference type="SAM" id="Phobius"/>
    </source>
</evidence>
<evidence type="ECO:0000256" key="8">
    <source>
        <dbReference type="ARBA" id="ARBA00022801"/>
    </source>
</evidence>
<feature type="domain" description="Peptidase S8/S53" evidence="14">
    <location>
        <begin position="221"/>
        <end position="670"/>
    </location>
</feature>
<keyword evidence="6 12" id="KW-0645">Protease</keyword>
<dbReference type="GO" id="GO:0004252">
    <property type="term" value="F:serine-type endopeptidase activity"/>
    <property type="evidence" value="ECO:0007669"/>
    <property type="project" value="UniProtKB-UniRule"/>
</dbReference>
<dbReference type="Gramene" id="Psat02G0126700-T1">
    <property type="protein sequence ID" value="KAI5434343.1"/>
    <property type="gene ID" value="KIW84_021267"/>
</dbReference>
<evidence type="ECO:0000313" key="18">
    <source>
        <dbReference type="Proteomes" id="UP001058974"/>
    </source>
</evidence>
<dbReference type="InterPro" id="IPR036852">
    <property type="entry name" value="Peptidase_S8/S53_dom_sf"/>
</dbReference>
<comment type="caution">
    <text evidence="17">The sequence shown here is derived from an EMBL/GenBank/DDBJ whole genome shotgun (WGS) entry which is preliminary data.</text>
</comment>
<evidence type="ECO:0000256" key="7">
    <source>
        <dbReference type="ARBA" id="ARBA00022729"/>
    </source>
</evidence>
<feature type="active site" description="Charge relay system" evidence="11 12">
    <location>
        <position position="228"/>
    </location>
</feature>
<keyword evidence="7" id="KW-0732">Signal</keyword>
<dbReference type="EMBL" id="JAMSHJ010000002">
    <property type="protein sequence ID" value="KAI5434343.1"/>
    <property type="molecule type" value="Genomic_DNA"/>
</dbReference>
<evidence type="ECO:0000259" key="14">
    <source>
        <dbReference type="Pfam" id="PF00082"/>
    </source>
</evidence>
<keyword evidence="13" id="KW-1133">Transmembrane helix</keyword>
<dbReference type="CDD" id="cd02120">
    <property type="entry name" value="PA_subtilisin_like"/>
    <property type="match status" value="1"/>
</dbReference>
<dbReference type="InterPro" id="IPR015500">
    <property type="entry name" value="Peptidase_S8_subtilisin-rel"/>
</dbReference>
<dbReference type="GO" id="GO:0006508">
    <property type="term" value="P:proteolysis"/>
    <property type="evidence" value="ECO:0007669"/>
    <property type="project" value="UniProtKB-KW"/>
</dbReference>
<reference evidence="17 18" key="1">
    <citation type="journal article" date="2022" name="Nat. Genet.">
        <title>Improved pea reference genome and pan-genome highlight genomic features and evolutionary characteristics.</title>
        <authorList>
            <person name="Yang T."/>
            <person name="Liu R."/>
            <person name="Luo Y."/>
            <person name="Hu S."/>
            <person name="Wang D."/>
            <person name="Wang C."/>
            <person name="Pandey M.K."/>
            <person name="Ge S."/>
            <person name="Xu Q."/>
            <person name="Li N."/>
            <person name="Li G."/>
            <person name="Huang Y."/>
            <person name="Saxena R.K."/>
            <person name="Ji Y."/>
            <person name="Li M."/>
            <person name="Yan X."/>
            <person name="He Y."/>
            <person name="Liu Y."/>
            <person name="Wang X."/>
            <person name="Xiang C."/>
            <person name="Varshney R.K."/>
            <person name="Ding H."/>
            <person name="Gao S."/>
            <person name="Zong X."/>
        </authorList>
    </citation>
    <scope>NUCLEOTIDE SEQUENCE [LARGE SCALE GENOMIC DNA]</scope>
    <source>
        <strain evidence="17 18">cv. Zhongwan 6</strain>
    </source>
</reference>
<keyword evidence="4" id="KW-0052">Apoplast</keyword>
<dbReference type="GO" id="GO:0009610">
    <property type="term" value="P:response to symbiotic fungus"/>
    <property type="evidence" value="ECO:0007669"/>
    <property type="project" value="UniProtKB-ARBA"/>
</dbReference>
<dbReference type="InterPro" id="IPR045051">
    <property type="entry name" value="SBT"/>
</dbReference>
<keyword evidence="13" id="KW-0812">Transmembrane</keyword>
<dbReference type="PANTHER" id="PTHR10795">
    <property type="entry name" value="PROPROTEIN CONVERTASE SUBTILISIN/KEXIN"/>
    <property type="match status" value="1"/>
</dbReference>
<proteinExistence type="inferred from homology"/>
<keyword evidence="18" id="KW-1185">Reference proteome</keyword>
<dbReference type="Pfam" id="PF17766">
    <property type="entry name" value="fn3_6"/>
    <property type="match status" value="1"/>
</dbReference>
<comment type="function">
    <text evidence="1">Required for arbuscular mycorrhiza (AM) development during AM symbiosis with AM fungi (e.g. Glomeromycota intraradices).</text>
</comment>
<dbReference type="GO" id="GO:0009609">
    <property type="term" value="P:response to symbiotic bacterium"/>
    <property type="evidence" value="ECO:0007669"/>
    <property type="project" value="UniProtKB-ARBA"/>
</dbReference>
<evidence type="ECO:0000259" key="15">
    <source>
        <dbReference type="Pfam" id="PF05922"/>
    </source>
</evidence>
<evidence type="ECO:0000256" key="3">
    <source>
        <dbReference type="ARBA" id="ARBA00011073"/>
    </source>
</evidence>
<evidence type="ECO:0000256" key="4">
    <source>
        <dbReference type="ARBA" id="ARBA00022523"/>
    </source>
</evidence>
<dbReference type="PROSITE" id="PS00138">
    <property type="entry name" value="SUBTILASE_SER"/>
    <property type="match status" value="1"/>
</dbReference>
<dbReference type="InterPro" id="IPR034197">
    <property type="entry name" value="Peptidases_S8_3"/>
</dbReference>
<dbReference type="Pfam" id="PF00082">
    <property type="entry name" value="Peptidase_S8"/>
    <property type="match status" value="1"/>
</dbReference>
<evidence type="ECO:0000256" key="1">
    <source>
        <dbReference type="ARBA" id="ARBA00002076"/>
    </source>
</evidence>
<dbReference type="Pfam" id="PF05922">
    <property type="entry name" value="Inhibitor_I9"/>
    <property type="match status" value="1"/>
</dbReference>
<evidence type="ECO:0000256" key="9">
    <source>
        <dbReference type="ARBA" id="ARBA00022825"/>
    </source>
</evidence>
<evidence type="ECO:0000313" key="17">
    <source>
        <dbReference type="EMBL" id="KAI5434343.1"/>
    </source>
</evidence>
<keyword evidence="10" id="KW-0325">Glycoprotein</keyword>
<feature type="active site" description="Charge relay system" evidence="11 12">
    <location>
        <position position="293"/>
    </location>
</feature>
<keyword evidence="8 12" id="KW-0378">Hydrolase</keyword>
<feature type="active site" description="Charge relay system" evidence="11 12">
    <location>
        <position position="620"/>
    </location>
</feature>
<evidence type="ECO:0000256" key="10">
    <source>
        <dbReference type="ARBA" id="ARBA00023180"/>
    </source>
</evidence>
<comment type="subcellular location">
    <subcellularLocation>
        <location evidence="2">Secreted</location>
        <location evidence="2">Extracellular space</location>
        <location evidence="2">Apoplast</location>
    </subcellularLocation>
</comment>
<keyword evidence="9 12" id="KW-0720">Serine protease</keyword>
<evidence type="ECO:0008006" key="19">
    <source>
        <dbReference type="Google" id="ProtNLM"/>
    </source>
</evidence>
<protein>
    <recommendedName>
        <fullName evidence="19">Cucumisin</fullName>
    </recommendedName>
</protein>
<dbReference type="InterPro" id="IPR010259">
    <property type="entry name" value="S8pro/Inhibitor_I9"/>
</dbReference>
<feature type="transmembrane region" description="Helical" evidence="13">
    <location>
        <begin position="837"/>
        <end position="856"/>
    </location>
</feature>
<evidence type="ECO:0000256" key="11">
    <source>
        <dbReference type="PIRSR" id="PIRSR615500-1"/>
    </source>
</evidence>
<evidence type="ECO:0000256" key="12">
    <source>
        <dbReference type="PROSITE-ProRule" id="PRU01240"/>
    </source>
</evidence>
<keyword evidence="13" id="KW-0472">Membrane</keyword>
<evidence type="ECO:0000256" key="5">
    <source>
        <dbReference type="ARBA" id="ARBA00022525"/>
    </source>
</evidence>
<dbReference type="InterPro" id="IPR000209">
    <property type="entry name" value="Peptidase_S8/S53_dom"/>
</dbReference>
<accession>A0A9D4Y9N5</accession>
<gene>
    <name evidence="17" type="ORF">KIW84_021267</name>
</gene>
<dbReference type="GO" id="GO:0048046">
    <property type="term" value="C:apoplast"/>
    <property type="evidence" value="ECO:0007669"/>
    <property type="project" value="UniProtKB-SubCell"/>
</dbReference>
<dbReference type="AlphaFoldDB" id="A0A9D4Y9N5"/>
<dbReference type="Gene3D" id="3.50.30.30">
    <property type="match status" value="1"/>
</dbReference>
<comment type="similarity">
    <text evidence="3 12">Belongs to the peptidase S8 family.</text>
</comment>
<dbReference type="PROSITE" id="PS51892">
    <property type="entry name" value="SUBTILASE"/>
    <property type="match status" value="1"/>
</dbReference>
<dbReference type="PRINTS" id="PR00723">
    <property type="entry name" value="SUBTILISIN"/>
</dbReference>
<dbReference type="Gene3D" id="3.30.70.80">
    <property type="entry name" value="Peptidase S8 propeptide/proteinase inhibitor I9"/>
    <property type="match status" value="1"/>
</dbReference>
<dbReference type="SUPFAM" id="SSF52743">
    <property type="entry name" value="Subtilisin-like"/>
    <property type="match status" value="1"/>
</dbReference>
<organism evidence="17 18">
    <name type="scientific">Pisum sativum</name>
    <name type="common">Garden pea</name>
    <name type="synonym">Lathyrus oleraceus</name>
    <dbReference type="NCBI Taxonomy" id="3888"/>
    <lineage>
        <taxon>Eukaryota</taxon>
        <taxon>Viridiplantae</taxon>
        <taxon>Streptophyta</taxon>
        <taxon>Embryophyta</taxon>
        <taxon>Tracheophyta</taxon>
        <taxon>Spermatophyta</taxon>
        <taxon>Magnoliopsida</taxon>
        <taxon>eudicotyledons</taxon>
        <taxon>Gunneridae</taxon>
        <taxon>Pentapetalae</taxon>
        <taxon>rosids</taxon>
        <taxon>fabids</taxon>
        <taxon>Fabales</taxon>
        <taxon>Fabaceae</taxon>
        <taxon>Papilionoideae</taxon>
        <taxon>50 kb inversion clade</taxon>
        <taxon>NPAAA clade</taxon>
        <taxon>Hologalegina</taxon>
        <taxon>IRL clade</taxon>
        <taxon>Fabeae</taxon>
        <taxon>Lathyrus</taxon>
    </lineage>
</organism>
<dbReference type="FunFam" id="3.40.50.200:FF:000006">
    <property type="entry name" value="Subtilisin-like protease SBT1.5"/>
    <property type="match status" value="1"/>
</dbReference>
<name>A0A9D4Y9N5_PEA</name>
<feature type="domain" description="Inhibitor I9" evidence="15">
    <location>
        <begin position="122"/>
        <end position="198"/>
    </location>
</feature>
<sequence length="857" mass="94024">MVVQLNSKSDVPEHIRLEGRYLTQEDAFVYWDIHLLQVFVWGYAVELTRRMLGLVQSSFLLQLMKCSHTMPHCYLLVSLSFCWTRNHLTMDSRPSLCSLFLLLGLILLLVQCYSSSEDNMKTYIVYTGKIINDEASSLIIYQNMLNQVAESNSTSKSILYQYKRSFSGFAAKLTAEEARRMAGLDGVVSVFPNEKRQLLTTRSWDFIGFPEYVEREYNECDVIIGVIDSGIWPESESFNDKGYGPPPSKWKGICQSSDLTCNNKIIGARYYRNDYGEDFLKNNILSPRDTTGHGTHTASTAAGNPVSMTSMLGLGHGTTRGGASSARIAVYKVCWSDSCQDVDILAAFDDAVIDGVDILSVSIGGSDASIHFMDAISVGSFHAMKKGILTVSAAGNLGPKSSSLTNFSPWAISVAASTMDRKFVTKVKLGDNKIYEGTSLNTFDLQGELWPIIYAGDAPNKEAGFDKDSSRNCSANSLDIKLVKGKILLCEDRIGPSEAYRVGAVGVLVQGQKSMDTACSYPLPGCHLHSKDAAKVHKYIHSTRNPVATIFKTYEANDTLAPMAASFSSRGPNNATPEILKPDLTAPGVDILASWSPIALISDIHGEKRKLEFNIVSGTSMSCPHVSGAAAYIKSFHPTWSPAAVRSALMTTAKQMSPDKNPDAEFAYGAGQIDPIKAMNPGLVYDANEEDYIRFLCGQGLNMSILLQITERIINCSEIGYLTARDLNYPSFAFKAPRSKHHLNGSFKRAVTNVGLPMSTYRAFVTAPKGLNISVIPNVLSFTSLGEKQTFTLTVNGKMKKSIGSASLIWDDGKYQVRSPIVVFDERAVNGKGANLYRIYCICIVIFNLLLYIIIIG</sequence>
<evidence type="ECO:0000259" key="16">
    <source>
        <dbReference type="Pfam" id="PF17766"/>
    </source>
</evidence>
<dbReference type="InterPro" id="IPR037045">
    <property type="entry name" value="S8pro/Inhibitor_I9_sf"/>
</dbReference>
<evidence type="ECO:0000256" key="6">
    <source>
        <dbReference type="ARBA" id="ARBA00022670"/>
    </source>
</evidence>
<dbReference type="InterPro" id="IPR041469">
    <property type="entry name" value="Subtilisin-like_FN3"/>
</dbReference>
<dbReference type="CDD" id="cd04852">
    <property type="entry name" value="Peptidases_S8_3"/>
    <property type="match status" value="1"/>
</dbReference>
<dbReference type="Gene3D" id="3.40.50.200">
    <property type="entry name" value="Peptidase S8/S53 domain"/>
    <property type="match status" value="1"/>
</dbReference>
<evidence type="ECO:0000256" key="2">
    <source>
        <dbReference type="ARBA" id="ARBA00004271"/>
    </source>
</evidence>
<keyword evidence="5" id="KW-0964">Secreted</keyword>
<dbReference type="InterPro" id="IPR023828">
    <property type="entry name" value="Peptidase_S8_Ser-AS"/>
</dbReference>
<feature type="domain" description="Subtilisin-like protease fibronectin type-III" evidence="16">
    <location>
        <begin position="726"/>
        <end position="823"/>
    </location>
</feature>
<dbReference type="Gene3D" id="2.60.40.2310">
    <property type="match status" value="1"/>
</dbReference>